<dbReference type="InterPro" id="IPR013762">
    <property type="entry name" value="Integrase-like_cat_sf"/>
</dbReference>
<dbReference type="PANTHER" id="PTHR30629">
    <property type="entry name" value="PROPHAGE INTEGRASE"/>
    <property type="match status" value="1"/>
</dbReference>
<feature type="domain" description="Core-binding (CB)" evidence="7">
    <location>
        <begin position="107"/>
        <end position="188"/>
    </location>
</feature>
<proteinExistence type="inferred from homology"/>
<evidence type="ECO:0000256" key="1">
    <source>
        <dbReference type="ARBA" id="ARBA00008857"/>
    </source>
</evidence>
<evidence type="ECO:0000256" key="4">
    <source>
        <dbReference type="ARBA" id="ARBA00023172"/>
    </source>
</evidence>
<dbReference type="PROSITE" id="PS51898">
    <property type="entry name" value="TYR_RECOMBINASE"/>
    <property type="match status" value="1"/>
</dbReference>
<dbReference type="InterPro" id="IPR025166">
    <property type="entry name" value="Integrase_DNA_bind_dom"/>
</dbReference>
<keyword evidence="2" id="KW-0229">DNA integration</keyword>
<evidence type="ECO:0000256" key="2">
    <source>
        <dbReference type="ARBA" id="ARBA00022908"/>
    </source>
</evidence>
<dbReference type="InterPro" id="IPR038488">
    <property type="entry name" value="Integrase_DNA-bd_sf"/>
</dbReference>
<dbReference type="Pfam" id="PF00589">
    <property type="entry name" value="Phage_integrase"/>
    <property type="match status" value="1"/>
</dbReference>
<dbReference type="PANTHER" id="PTHR30629:SF2">
    <property type="entry name" value="PROPHAGE INTEGRASE INTS-RELATED"/>
    <property type="match status" value="1"/>
</dbReference>
<dbReference type="Gene3D" id="1.10.150.130">
    <property type="match status" value="1"/>
</dbReference>
<comment type="caution">
    <text evidence="8">The sequence shown here is derived from an EMBL/GenBank/DDBJ whole genome shotgun (WGS) entry which is preliminary data.</text>
</comment>
<evidence type="ECO:0000313" key="9">
    <source>
        <dbReference type="Proteomes" id="UP000763802"/>
    </source>
</evidence>
<dbReference type="EMBL" id="JAHHDY010000012">
    <property type="protein sequence ID" value="MBT3141362.1"/>
    <property type="molecule type" value="Genomic_DNA"/>
</dbReference>
<reference evidence="8 9" key="1">
    <citation type="submission" date="2021-05" db="EMBL/GenBank/DDBJ databases">
        <title>Draft genomes of marine bacteria isolated from model chitin particles.</title>
        <authorList>
            <person name="Datta M.S."/>
            <person name="Schwartzman J.A."/>
            <person name="Cordero O."/>
        </authorList>
    </citation>
    <scope>NUCLEOTIDE SEQUENCE [LARGE SCALE GENOMIC DNA]</scope>
    <source>
        <strain evidence="8 9">4E07</strain>
    </source>
</reference>
<accession>A0ABS5WQN6</accession>
<protein>
    <submittedName>
        <fullName evidence="8">Tyrosine-type recombinase/integrase</fullName>
    </submittedName>
</protein>
<dbReference type="PROSITE" id="PS51900">
    <property type="entry name" value="CB"/>
    <property type="match status" value="1"/>
</dbReference>
<organism evidence="8 9">
    <name type="scientific">Falsiruegeria litorea</name>
    <dbReference type="NCBI Taxonomy" id="1280831"/>
    <lineage>
        <taxon>Bacteria</taxon>
        <taxon>Pseudomonadati</taxon>
        <taxon>Pseudomonadota</taxon>
        <taxon>Alphaproteobacteria</taxon>
        <taxon>Rhodobacterales</taxon>
        <taxon>Roseobacteraceae</taxon>
        <taxon>Falsiruegeria</taxon>
    </lineage>
</organism>
<dbReference type="InterPro" id="IPR044068">
    <property type="entry name" value="CB"/>
</dbReference>
<dbReference type="CDD" id="cd00801">
    <property type="entry name" value="INT_P4_C"/>
    <property type="match status" value="1"/>
</dbReference>
<dbReference type="Pfam" id="PF22022">
    <property type="entry name" value="Phage_int_M"/>
    <property type="match status" value="1"/>
</dbReference>
<evidence type="ECO:0000313" key="8">
    <source>
        <dbReference type="EMBL" id="MBT3141362.1"/>
    </source>
</evidence>
<dbReference type="InterPro" id="IPR053876">
    <property type="entry name" value="Phage_int_M"/>
</dbReference>
<comment type="similarity">
    <text evidence="1">Belongs to the 'phage' integrase family.</text>
</comment>
<evidence type="ECO:0000259" key="7">
    <source>
        <dbReference type="PROSITE" id="PS51900"/>
    </source>
</evidence>
<evidence type="ECO:0000256" key="3">
    <source>
        <dbReference type="ARBA" id="ARBA00023125"/>
    </source>
</evidence>
<keyword evidence="4" id="KW-0233">DNA recombination</keyword>
<evidence type="ECO:0000256" key="5">
    <source>
        <dbReference type="PROSITE-ProRule" id="PRU01248"/>
    </source>
</evidence>
<dbReference type="InterPro" id="IPR050808">
    <property type="entry name" value="Phage_Integrase"/>
</dbReference>
<name>A0ABS5WQN6_9RHOB</name>
<dbReference type="InterPro" id="IPR002104">
    <property type="entry name" value="Integrase_catalytic"/>
</dbReference>
<dbReference type="Proteomes" id="UP000763802">
    <property type="component" value="Unassembled WGS sequence"/>
</dbReference>
<dbReference type="InterPro" id="IPR010998">
    <property type="entry name" value="Integrase_recombinase_N"/>
</dbReference>
<dbReference type="SUPFAM" id="SSF56349">
    <property type="entry name" value="DNA breaking-rejoining enzymes"/>
    <property type="match status" value="1"/>
</dbReference>
<dbReference type="Gene3D" id="3.30.160.390">
    <property type="entry name" value="Integrase, DNA-binding domain"/>
    <property type="match status" value="1"/>
</dbReference>
<dbReference type="RefSeq" id="WP_215193792.1">
    <property type="nucleotide sequence ID" value="NZ_JAHHDY010000012.1"/>
</dbReference>
<evidence type="ECO:0000259" key="6">
    <source>
        <dbReference type="PROSITE" id="PS51898"/>
    </source>
</evidence>
<sequence>MADEKSDTTDNIPRKRQEKALSAAFVRTASKPGKYFDGHGLFLKVDTSGARRWVQRIVIRGKRTEIGLGSASLVSLAEAREAALENRKLARAGGDPLQAKRTAEALLTFEEAARKVHKIHEPTWRNKKHAAQFISTLETYTFPRIGKLKVSEVTTADVLAVLQPIWLEKPETARRVRQRIGTVMKWAVANGWRQDNPADTISSALPKQDKTQVHRKALPYNKVPEFLESLKASSAGTATKLALELLILTASRSGEVRLADWSEFDLENAIWTRPALRMKAKKEHRVPLSPRALDVLSEARKLGVGEGLVFPGTKQGKPLSDMTLSKLVKTLGYDVDVHGFRTSFKTWAQERTNTPRDVSEAALAHTVKDKAEAAYARSDFFDKRRKLMERWAQSCFSHPDNIVAIPGRAKNSKS</sequence>
<dbReference type="Pfam" id="PF13356">
    <property type="entry name" value="Arm-DNA-bind_3"/>
    <property type="match status" value="1"/>
</dbReference>
<dbReference type="Gene3D" id="1.10.443.10">
    <property type="entry name" value="Intergrase catalytic core"/>
    <property type="match status" value="1"/>
</dbReference>
<keyword evidence="9" id="KW-1185">Reference proteome</keyword>
<feature type="domain" description="Tyr recombinase" evidence="6">
    <location>
        <begin position="213"/>
        <end position="388"/>
    </location>
</feature>
<keyword evidence="3 5" id="KW-0238">DNA-binding</keyword>
<dbReference type="InterPro" id="IPR011010">
    <property type="entry name" value="DNA_brk_join_enz"/>
</dbReference>
<gene>
    <name evidence="8" type="ORF">KL867_09885</name>
</gene>